<dbReference type="AlphaFoldDB" id="A0A0K6IMT4"/>
<dbReference type="PROSITE" id="PS50011">
    <property type="entry name" value="PROTEIN_KINASE_DOM"/>
    <property type="match status" value="1"/>
</dbReference>
<keyword evidence="4" id="KW-1185">Reference proteome</keyword>
<reference evidence="4" key="1">
    <citation type="submission" date="2015-08" db="EMBL/GenBank/DDBJ databases">
        <authorList>
            <person name="Varghese N."/>
        </authorList>
    </citation>
    <scope>NUCLEOTIDE SEQUENCE [LARGE SCALE GENOMIC DNA]</scope>
    <source>
        <strain evidence="4">JCM 18476</strain>
    </source>
</reference>
<dbReference type="InterPro" id="IPR011009">
    <property type="entry name" value="Kinase-like_dom_sf"/>
</dbReference>
<dbReference type="InterPro" id="IPR017441">
    <property type="entry name" value="Protein_kinase_ATP_BS"/>
</dbReference>
<dbReference type="PANTHER" id="PTHR48015:SF16">
    <property type="entry name" value="SERINE_THREONINE-PROTEIN KINASE SULU"/>
    <property type="match status" value="1"/>
</dbReference>
<dbReference type="EMBL" id="CYHG01000007">
    <property type="protein sequence ID" value="CUB04592.1"/>
    <property type="molecule type" value="Genomic_DNA"/>
</dbReference>
<dbReference type="GO" id="GO:0005524">
    <property type="term" value="F:ATP binding"/>
    <property type="evidence" value="ECO:0007669"/>
    <property type="project" value="UniProtKB-UniRule"/>
</dbReference>
<dbReference type="Gene3D" id="3.30.200.20">
    <property type="entry name" value="Phosphorylase Kinase, domain 1"/>
    <property type="match status" value="1"/>
</dbReference>
<keyword evidence="3" id="KW-0418">Kinase</keyword>
<dbReference type="InterPro" id="IPR001245">
    <property type="entry name" value="Ser-Thr/Tyr_kinase_cat_dom"/>
</dbReference>
<dbReference type="Pfam" id="PF07714">
    <property type="entry name" value="PK_Tyr_Ser-Thr"/>
    <property type="match status" value="1"/>
</dbReference>
<proteinExistence type="predicted"/>
<dbReference type="InterPro" id="IPR050285">
    <property type="entry name" value="STE20_Ser/Thr_kinase"/>
</dbReference>
<gene>
    <name evidence="3" type="ORF">Ga0061065_107166</name>
</gene>
<evidence type="ECO:0000259" key="2">
    <source>
        <dbReference type="PROSITE" id="PS50011"/>
    </source>
</evidence>
<organism evidence="3 4">
    <name type="scientific">Marinomonas fungiae</name>
    <dbReference type="NCBI Taxonomy" id="1137284"/>
    <lineage>
        <taxon>Bacteria</taxon>
        <taxon>Pseudomonadati</taxon>
        <taxon>Pseudomonadota</taxon>
        <taxon>Gammaproteobacteria</taxon>
        <taxon>Oceanospirillales</taxon>
        <taxon>Oceanospirillaceae</taxon>
        <taxon>Marinomonas</taxon>
    </lineage>
</organism>
<name>A0A0K6IMT4_9GAMM</name>
<evidence type="ECO:0000313" key="4">
    <source>
        <dbReference type="Proteomes" id="UP000182769"/>
    </source>
</evidence>
<keyword evidence="3" id="KW-0808">Transferase</keyword>
<dbReference type="SMART" id="SM00220">
    <property type="entry name" value="S_TKc"/>
    <property type="match status" value="1"/>
</dbReference>
<dbReference type="PROSITE" id="PS00107">
    <property type="entry name" value="PROTEIN_KINASE_ATP"/>
    <property type="match status" value="1"/>
</dbReference>
<dbReference type="GO" id="GO:0004672">
    <property type="term" value="F:protein kinase activity"/>
    <property type="evidence" value="ECO:0007669"/>
    <property type="project" value="InterPro"/>
</dbReference>
<dbReference type="GO" id="GO:0035556">
    <property type="term" value="P:intracellular signal transduction"/>
    <property type="evidence" value="ECO:0007669"/>
    <property type="project" value="TreeGrafter"/>
</dbReference>
<dbReference type="InterPro" id="IPR000719">
    <property type="entry name" value="Prot_kinase_dom"/>
</dbReference>
<dbReference type="SUPFAM" id="SSF56112">
    <property type="entry name" value="Protein kinase-like (PK-like)"/>
    <property type="match status" value="1"/>
</dbReference>
<evidence type="ECO:0000313" key="3">
    <source>
        <dbReference type="EMBL" id="CUB04592.1"/>
    </source>
</evidence>
<dbReference type="PANTHER" id="PTHR48015">
    <property type="entry name" value="SERINE/THREONINE-PROTEIN KINASE TAO"/>
    <property type="match status" value="1"/>
</dbReference>
<dbReference type="RefSeq" id="WP_245624705.1">
    <property type="nucleotide sequence ID" value="NZ_CYHG01000007.1"/>
</dbReference>
<evidence type="ECO:0000256" key="1">
    <source>
        <dbReference type="PROSITE-ProRule" id="PRU10141"/>
    </source>
</evidence>
<dbReference type="Proteomes" id="UP000182769">
    <property type="component" value="Unassembled WGS sequence"/>
</dbReference>
<protein>
    <submittedName>
        <fullName evidence="3">Protein kinase domain</fullName>
    </submittedName>
</protein>
<feature type="binding site" evidence="1">
    <location>
        <position position="41"/>
    </location>
    <ligand>
        <name>ATP</name>
        <dbReference type="ChEBI" id="CHEBI:30616"/>
    </ligand>
</feature>
<keyword evidence="1" id="KW-0547">Nucleotide-binding</keyword>
<accession>A0A0K6IMT4</accession>
<sequence length="202" mass="22220">MQLPSSDIQCYEELGQGASGVISRATWLNNPHRFPEHIAIKIYKGEVTSDGYPADELDACLTAGVHQNLITPLAHILEPDCTALVMDLIPADYNNLGQPPSLASCTRDTFTQGQSFNASQAAYIIEQMHDLVAHLEAKKVCHGDLYAHNVLINRDGHILFGDFGAASKYAHLSAEQQSGIRRIERRALTYFEQDILGLVSQS</sequence>
<feature type="domain" description="Protein kinase" evidence="2">
    <location>
        <begin position="8"/>
        <end position="202"/>
    </location>
</feature>
<dbReference type="STRING" id="1137284.GCA_001418205_02462"/>
<keyword evidence="1" id="KW-0067">ATP-binding</keyword>
<dbReference type="Gene3D" id="1.10.510.10">
    <property type="entry name" value="Transferase(Phosphotransferase) domain 1"/>
    <property type="match status" value="1"/>
</dbReference>